<keyword evidence="1" id="KW-0378">Hydrolase</keyword>
<accession>A0ABS7KR07</accession>
<comment type="caution">
    <text evidence="1">The sequence shown here is derived from an EMBL/GenBank/DDBJ whole genome shotgun (WGS) entry which is preliminary data.</text>
</comment>
<keyword evidence="2" id="KW-1185">Reference proteome</keyword>
<dbReference type="GO" id="GO:0016787">
    <property type="term" value="F:hydrolase activity"/>
    <property type="evidence" value="ECO:0007669"/>
    <property type="project" value="UniProtKB-KW"/>
</dbReference>
<gene>
    <name evidence="1" type="ORF">H7T88_24410</name>
</gene>
<dbReference type="RefSeq" id="WP_221790850.1">
    <property type="nucleotide sequence ID" value="NZ_JACLIC010000045.1"/>
</dbReference>
<organism evidence="1 2">
    <name type="scientific">Paenibacillus cucumis</name>
    <name type="common">ex Kampfer et al. 2016</name>
    <dbReference type="NCBI Taxonomy" id="1776858"/>
    <lineage>
        <taxon>Bacteria</taxon>
        <taxon>Bacillati</taxon>
        <taxon>Bacillota</taxon>
        <taxon>Bacilli</taxon>
        <taxon>Bacillales</taxon>
        <taxon>Paenibacillaceae</taxon>
        <taxon>Paenibacillus</taxon>
    </lineage>
</organism>
<dbReference type="EMBL" id="JACLIC010000045">
    <property type="protein sequence ID" value="MBY0206367.1"/>
    <property type="molecule type" value="Genomic_DNA"/>
</dbReference>
<sequence>MSRYTATATYPWKNELERYRTLAAEAGSASADGWSRERKLALVKQIVCAYTKYQDSNGAIIDPYSGIERYYSTPAYAMAAAVLVDAGHMELLDSASAALSHSIDAVVSGSAPDNHPDFFPVLMMRAYMLLRSHRPDQASIWAEALRTIDPENDYVFTMSKMNNANRMINWNAIMISGEYLRWSEHLASEDTTWMDRYLEAYHLPRFTPLGLYQDGPLDRPNCPFSYDIATRYHLEVMLDGGYEGAVADALREKLNHGAFSSLLMLSPLGEIPPRGRSSQHQWNEAAAAYVCSVHAKLAMQAGDSVMAGAFARAANRCFEAVERWLMPDGRLKIVRNEYAPEKRHGYEVYTNHTCYNLWTAAALAHACLRASDEGIVLSYLPSEIGNRVLQTDGWFETVLASVPGQQLVLHTALNDPYTIPGLVRVQQAGLPGLIGPSAASHVQAGFTEFAEGVVQPLSYCPAWKTTDGVWHSLAEGIPSGSEYDRDAGIDPANGGGSIIFKMATRTGEITAENKLHKTVSAVGTDIVESIAEHDTRKASEQTKRETAEKAMLNTTENDFEITWTGPLPGMRSIITRYVQRADELVVTYIFEGEMEAVGAVIPLMFSDGREQAVITYTEQSVRTAYLGAYVESTVQDAKAVIQLNPQEVASRNGLLKQARMEVYDAQQLTFTIRLGRDLT</sequence>
<evidence type="ECO:0000313" key="2">
    <source>
        <dbReference type="Proteomes" id="UP000706031"/>
    </source>
</evidence>
<reference evidence="1 2" key="1">
    <citation type="submission" date="2020-08" db="EMBL/GenBank/DDBJ databases">
        <title>Fungal Genomes of the International Space Station.</title>
        <authorList>
            <person name="Seuylemezian A."/>
            <person name="Singh N.K."/>
            <person name="Wood J."/>
            <person name="Venkateswaran K."/>
        </authorList>
    </citation>
    <scope>NUCLEOTIDE SEQUENCE [LARGE SCALE GENOMIC DNA]</scope>
    <source>
        <strain evidence="1 2">S/N-304-OC-R4</strain>
    </source>
</reference>
<protein>
    <submittedName>
        <fullName evidence="1">Glycosyl hydrolase</fullName>
    </submittedName>
</protein>
<evidence type="ECO:0000313" key="1">
    <source>
        <dbReference type="EMBL" id="MBY0206367.1"/>
    </source>
</evidence>
<proteinExistence type="predicted"/>
<name>A0ABS7KR07_9BACL</name>
<dbReference type="Proteomes" id="UP000706031">
    <property type="component" value="Unassembled WGS sequence"/>
</dbReference>